<dbReference type="GO" id="GO:0051082">
    <property type="term" value="F:unfolded protein binding"/>
    <property type="evidence" value="ECO:0007669"/>
    <property type="project" value="TreeGrafter"/>
</dbReference>
<evidence type="ECO:0000256" key="4">
    <source>
        <dbReference type="ARBA" id="ARBA00006351"/>
    </source>
</evidence>
<dbReference type="InterPro" id="IPR040694">
    <property type="entry name" value="UGGT_TRXL_2"/>
</dbReference>
<dbReference type="PANTHER" id="PTHR11226">
    <property type="entry name" value="UDP-GLUCOSE GLYCOPROTEIN:GLUCOSYLTRANSFERASE"/>
    <property type="match status" value="1"/>
</dbReference>
<evidence type="ECO:0000256" key="9">
    <source>
        <dbReference type="SAM" id="MobiDB-lite"/>
    </source>
</evidence>
<dbReference type="UniPathway" id="UPA00378"/>
<feature type="domain" description="UGGT thioredoxin-like" evidence="11">
    <location>
        <begin position="298"/>
        <end position="423"/>
    </location>
</feature>
<evidence type="ECO:0000313" key="16">
    <source>
        <dbReference type="Proteomes" id="UP000298030"/>
    </source>
</evidence>
<dbReference type="InterPro" id="IPR009448">
    <property type="entry name" value="UDP-g_GGtrans"/>
</dbReference>
<dbReference type="PANTHER" id="PTHR11226:SF0">
    <property type="entry name" value="UDP-GLUCOSE:GLYCOPROTEIN GLUCOSYLTRANSFERASE"/>
    <property type="match status" value="1"/>
</dbReference>
<feature type="region of interest" description="Disordered" evidence="9">
    <location>
        <begin position="1515"/>
        <end position="1563"/>
    </location>
</feature>
<feature type="compositionally biased region" description="Basic and acidic residues" evidence="9">
    <location>
        <begin position="1553"/>
        <end position="1563"/>
    </location>
</feature>
<feature type="domain" description="Glucosyltransferase 24 catalytic" evidence="14">
    <location>
        <begin position="1229"/>
        <end position="1505"/>
    </location>
</feature>
<evidence type="ECO:0000256" key="7">
    <source>
        <dbReference type="ARBA" id="ARBA00022824"/>
    </source>
</evidence>
<dbReference type="Pfam" id="PF18403">
    <property type="entry name" value="Thioredoxin_15"/>
    <property type="match status" value="1"/>
</dbReference>
<keyword evidence="7" id="KW-0256">Endoplasmic reticulum</keyword>
<feature type="domain" description="UGGT thioredoxin-like" evidence="10">
    <location>
        <begin position="31"/>
        <end position="231"/>
    </location>
</feature>
<dbReference type="GO" id="GO:0018279">
    <property type="term" value="P:protein N-linked glycosylation via asparagine"/>
    <property type="evidence" value="ECO:0007669"/>
    <property type="project" value="TreeGrafter"/>
</dbReference>
<evidence type="ECO:0000256" key="3">
    <source>
        <dbReference type="ARBA" id="ARBA00004922"/>
    </source>
</evidence>
<comment type="pathway">
    <text evidence="3">Protein modification; protein glycosylation.</text>
</comment>
<gene>
    <name evidence="15" type="ORF">FA13DRAFT_1626016</name>
</gene>
<dbReference type="OrthoDB" id="27683at2759"/>
<evidence type="ECO:0000259" key="12">
    <source>
        <dbReference type="Pfam" id="PF18402"/>
    </source>
</evidence>
<comment type="caution">
    <text evidence="15">The sequence shown here is derived from an EMBL/GenBank/DDBJ whole genome shotgun (WGS) entry which is preliminary data.</text>
</comment>
<dbReference type="Pfam" id="PF18401">
    <property type="entry name" value="Thioredoxin_13"/>
    <property type="match status" value="1"/>
</dbReference>
<accession>A0A4Y7TJD1</accession>
<dbReference type="STRING" id="71717.A0A4Y7TJD1"/>
<evidence type="ECO:0000256" key="1">
    <source>
        <dbReference type="ARBA" id="ARBA00001913"/>
    </source>
</evidence>
<evidence type="ECO:0000259" key="14">
    <source>
        <dbReference type="Pfam" id="PF18404"/>
    </source>
</evidence>
<dbReference type="Pfam" id="PF18402">
    <property type="entry name" value="Thioredoxin_14"/>
    <property type="match status" value="1"/>
</dbReference>
<feature type="compositionally biased region" description="Polar residues" evidence="9">
    <location>
        <begin position="1515"/>
        <end position="1525"/>
    </location>
</feature>
<protein>
    <submittedName>
        <fullName evidence="15">Glycosyltransferase family 24 protein</fullName>
    </submittedName>
</protein>
<dbReference type="GO" id="GO:0036503">
    <property type="term" value="P:ERAD pathway"/>
    <property type="evidence" value="ECO:0007669"/>
    <property type="project" value="TreeGrafter"/>
</dbReference>
<name>A0A4Y7TJD1_COPMI</name>
<evidence type="ECO:0000256" key="5">
    <source>
        <dbReference type="ARBA" id="ARBA00022679"/>
    </source>
</evidence>
<dbReference type="SUPFAM" id="SSF53448">
    <property type="entry name" value="Nucleotide-diphospho-sugar transferases"/>
    <property type="match status" value="1"/>
</dbReference>
<sequence length="1563" mass="174600">MRYIPHLLAAAVAASAASPPVQVSLKSSWKAPPSLVELLETFSLEDSSLFFPLLDLLTNREVLPSTKLNPEGLHEATFEVARNGGLLEQHGSREMIEMNLAMHAATPKIEAFYNWYDTRYNASEGRKCGSWVDWYGDVVCDVESLARLAGVETIDSNIKSGIYIRPKLLTFDHIHPSSELLLERPHRTAILYASLDSRNFRELHGYLYKLSSKPNAHVEYVLRHIPPTHSAEHSSTLSGYGVGLDLKKMDYLALDDRLAKTTAARKQNSEEVQEEEVQEDSIAKLIEAYPENKTASEAQLTKEEFVAIGPQAVQLIADSNDPLETWTTLSQNFPKYAKSIPRRVVANASIVEELASNGQQVQPGMNVMWINGAMLDGKDTEPLGLLRQLRKERGVMQSLTSLGLDSEQAMELLTHANISNAQRRGGGITDGLFDASDRQEGGDLIVYWNDFNKDKRYARWNPSLYALLRPMYPGQFPSIKGNLFNVILALDLSQTSNLHFIVGPMSNILEKNIPFRFGVAPIAETEDGTKMARLFYHLVKVFGRKKTLAFLRAISQPGSTASPDAIYWPVVEETYNNFLGIELSENPDAEKVPFATILKGDDSTQSRLEKLKSYHDRLGSGLAQSKTGSAFFNGKPYVFDGQFLRYLQTDFAEFQRYYQEAVYSGALGDKDVPEIGEHFYDLPTTTKRRSLYIFPKTPVDLHLVNLPEALSKAGLVFLPGSYLYSDAEAYPLSTYVVGDFDSESGLALVKEALESLTETSNARLSFIPNPTHEAMGVLKSALGITLPASDGAQAPLSKPGAVEKISKGIDFSAENYAECLRAGRVFLKQLKIEPGQLAVIVNGRVVSPITPGTFSAGDFEALEGYELRKRTEPVAAALEEVVPALAQDKLNFADAVALASSVIAKIQQPGPSESGLFDSPPKPRHRNYNILADTYTAFEFGNNRTALYHVAAIVDPLSEDGQKWSSLFKWLANVPDVFIKVYLNPGAYTNLPLKRYYRYNLVPKLTYDVEGQEVSSKVVFQDLPVDPIYTLAMDVPSSWLVRPRESLYDLDNIQLGQLLPQDDSVKAIFSLDALILDGHAREAATQAPPRGVQLQLVTPTPQGENTPIQDTQVVANLGYFQFRVAPGVFGLEIREGRGREIYTMESVGGSGWESPTVEEDGNEVALTSFEGVTLYPRLQRRPGMEKEDVLAEPADGDSGILENIATKVFGMFKKKDEVGLVPVKQQADINIFTVASGLLYERFASIMILSVLRNTNYTVKFWFIENFLSPSFLACIIQLHLFYAEFIPHMAAEYGFDYELVTYKWPSWLRAQSEKQRIIWAYKILFLDVLFPMDLKKVIFVDADQIVRADLKELVDLDLHGAPYGYTPMGDDNTDMEGFRFWKTGYWKNFLEGRPYHISALYVIDLVKFRQMAAGDILRQQYQALSADPNSLANLDQDLPNNLQQQVPIYSLHEDWLWCETWCSKDRLHKAKTIDLCQNPLTKEPKLSRARQIPEWEEYDTEIANLTRRLAEQGKISSGLSTADTNVLAGGSSGKKENTNEKAEESTSSEGSATKEERPRDEL</sequence>
<dbReference type="InterPro" id="IPR040693">
    <property type="entry name" value="UGGT_TRXL_1"/>
</dbReference>
<dbReference type="InterPro" id="IPR040497">
    <property type="entry name" value="Glyco_transf_24"/>
</dbReference>
<comment type="cofactor">
    <cofactor evidence="1">
        <name>Ca(2+)</name>
        <dbReference type="ChEBI" id="CHEBI:29108"/>
    </cofactor>
</comment>
<feature type="domain" description="UDP-glucose:glycoprotein glucosyltransferase thioredoxin-like" evidence="13">
    <location>
        <begin position="722"/>
        <end position="904"/>
    </location>
</feature>
<dbReference type="CDD" id="cd06432">
    <property type="entry name" value="GT8_HUGT1_C_like"/>
    <property type="match status" value="1"/>
</dbReference>
<organism evidence="15 16">
    <name type="scientific">Coprinellus micaceus</name>
    <name type="common">Glistening ink-cap mushroom</name>
    <name type="synonym">Coprinus micaceus</name>
    <dbReference type="NCBI Taxonomy" id="71717"/>
    <lineage>
        <taxon>Eukaryota</taxon>
        <taxon>Fungi</taxon>
        <taxon>Dikarya</taxon>
        <taxon>Basidiomycota</taxon>
        <taxon>Agaricomycotina</taxon>
        <taxon>Agaricomycetes</taxon>
        <taxon>Agaricomycetidae</taxon>
        <taxon>Agaricales</taxon>
        <taxon>Agaricineae</taxon>
        <taxon>Psathyrellaceae</taxon>
        <taxon>Coprinellus</taxon>
    </lineage>
</organism>
<dbReference type="Pfam" id="PF18404">
    <property type="entry name" value="Glyco_transf_24"/>
    <property type="match status" value="1"/>
</dbReference>
<keyword evidence="5 15" id="KW-0808">Transferase</keyword>
<dbReference type="Pfam" id="PF06427">
    <property type="entry name" value="UDP-g_GGTase"/>
    <property type="match status" value="1"/>
</dbReference>
<keyword evidence="8" id="KW-0325">Glycoprotein</keyword>
<dbReference type="GO" id="GO:0003980">
    <property type="term" value="F:UDP-glucose:glycoprotein glucosyltransferase activity"/>
    <property type="evidence" value="ECO:0007669"/>
    <property type="project" value="InterPro"/>
</dbReference>
<dbReference type="Pfam" id="PF18400">
    <property type="entry name" value="Thioredoxin_12"/>
    <property type="match status" value="1"/>
</dbReference>
<dbReference type="InterPro" id="IPR029044">
    <property type="entry name" value="Nucleotide-diphossugar_trans"/>
</dbReference>
<keyword evidence="16" id="KW-1185">Reference proteome</keyword>
<comment type="similarity">
    <text evidence="4">Belongs to the glycosyltransferase 8 family.</text>
</comment>
<dbReference type="EMBL" id="QPFP01000010">
    <property type="protein sequence ID" value="TEB34293.1"/>
    <property type="molecule type" value="Genomic_DNA"/>
</dbReference>
<dbReference type="Proteomes" id="UP000298030">
    <property type="component" value="Unassembled WGS sequence"/>
</dbReference>
<feature type="compositionally biased region" description="Basic and acidic residues" evidence="9">
    <location>
        <begin position="1534"/>
        <end position="1545"/>
    </location>
</feature>
<evidence type="ECO:0000259" key="13">
    <source>
        <dbReference type="Pfam" id="PF18403"/>
    </source>
</evidence>
<dbReference type="InterPro" id="IPR040525">
    <property type="entry name" value="UGGT_TRXL_4"/>
</dbReference>
<dbReference type="InterPro" id="IPR040692">
    <property type="entry name" value="UGGT_TRXL_3"/>
</dbReference>
<evidence type="ECO:0000259" key="10">
    <source>
        <dbReference type="Pfam" id="PF18400"/>
    </source>
</evidence>
<evidence type="ECO:0000256" key="8">
    <source>
        <dbReference type="ARBA" id="ARBA00023180"/>
    </source>
</evidence>
<comment type="subcellular location">
    <subcellularLocation>
        <location evidence="2">Endoplasmic reticulum lumen</location>
    </subcellularLocation>
</comment>
<reference evidence="15 16" key="1">
    <citation type="journal article" date="2019" name="Nat. Ecol. Evol.">
        <title>Megaphylogeny resolves global patterns of mushroom evolution.</title>
        <authorList>
            <person name="Varga T."/>
            <person name="Krizsan K."/>
            <person name="Foldi C."/>
            <person name="Dima B."/>
            <person name="Sanchez-Garcia M."/>
            <person name="Sanchez-Ramirez S."/>
            <person name="Szollosi G.J."/>
            <person name="Szarkandi J.G."/>
            <person name="Papp V."/>
            <person name="Albert L."/>
            <person name="Andreopoulos W."/>
            <person name="Angelini C."/>
            <person name="Antonin V."/>
            <person name="Barry K.W."/>
            <person name="Bougher N.L."/>
            <person name="Buchanan P."/>
            <person name="Buyck B."/>
            <person name="Bense V."/>
            <person name="Catcheside P."/>
            <person name="Chovatia M."/>
            <person name="Cooper J."/>
            <person name="Damon W."/>
            <person name="Desjardin D."/>
            <person name="Finy P."/>
            <person name="Geml J."/>
            <person name="Haridas S."/>
            <person name="Hughes K."/>
            <person name="Justo A."/>
            <person name="Karasinski D."/>
            <person name="Kautmanova I."/>
            <person name="Kiss B."/>
            <person name="Kocsube S."/>
            <person name="Kotiranta H."/>
            <person name="LaButti K.M."/>
            <person name="Lechner B.E."/>
            <person name="Liimatainen K."/>
            <person name="Lipzen A."/>
            <person name="Lukacs Z."/>
            <person name="Mihaltcheva S."/>
            <person name="Morgado L.N."/>
            <person name="Niskanen T."/>
            <person name="Noordeloos M.E."/>
            <person name="Ohm R.A."/>
            <person name="Ortiz-Santana B."/>
            <person name="Ovrebo C."/>
            <person name="Racz N."/>
            <person name="Riley R."/>
            <person name="Savchenko A."/>
            <person name="Shiryaev A."/>
            <person name="Soop K."/>
            <person name="Spirin V."/>
            <person name="Szebenyi C."/>
            <person name="Tomsovsky M."/>
            <person name="Tulloss R.E."/>
            <person name="Uehling J."/>
            <person name="Grigoriev I.V."/>
            <person name="Vagvolgyi C."/>
            <person name="Papp T."/>
            <person name="Martin F.M."/>
            <person name="Miettinen O."/>
            <person name="Hibbett D.S."/>
            <person name="Nagy L.G."/>
        </authorList>
    </citation>
    <scope>NUCLEOTIDE SEQUENCE [LARGE SCALE GENOMIC DNA]</scope>
    <source>
        <strain evidence="15 16">FP101781</strain>
    </source>
</reference>
<evidence type="ECO:0000256" key="6">
    <source>
        <dbReference type="ARBA" id="ARBA00022729"/>
    </source>
</evidence>
<dbReference type="GO" id="GO:0005788">
    <property type="term" value="C:endoplasmic reticulum lumen"/>
    <property type="evidence" value="ECO:0007669"/>
    <property type="project" value="UniProtKB-SubCell"/>
</dbReference>
<keyword evidence="6" id="KW-0732">Signal</keyword>
<proteinExistence type="inferred from homology"/>
<evidence type="ECO:0000259" key="11">
    <source>
        <dbReference type="Pfam" id="PF18401"/>
    </source>
</evidence>
<feature type="domain" description="UGGT thioredoxin-like" evidence="12">
    <location>
        <begin position="433"/>
        <end position="693"/>
    </location>
</feature>
<evidence type="ECO:0000313" key="15">
    <source>
        <dbReference type="EMBL" id="TEB34293.1"/>
    </source>
</evidence>
<dbReference type="Gene3D" id="3.90.550.10">
    <property type="entry name" value="Spore Coat Polysaccharide Biosynthesis Protein SpsA, Chain A"/>
    <property type="match status" value="1"/>
</dbReference>
<evidence type="ECO:0000256" key="2">
    <source>
        <dbReference type="ARBA" id="ARBA00004319"/>
    </source>
</evidence>